<name>A0ACC1CX66_9NEOP</name>
<proteinExistence type="predicted"/>
<keyword evidence="2" id="KW-1185">Reference proteome</keyword>
<evidence type="ECO:0000313" key="2">
    <source>
        <dbReference type="Proteomes" id="UP000824533"/>
    </source>
</evidence>
<comment type="caution">
    <text evidence="1">The sequence shown here is derived from an EMBL/GenBank/DDBJ whole genome shotgun (WGS) entry which is preliminary data.</text>
</comment>
<sequence>MDEQRRSARGVMVMLWILVGLATVVAVKVVIEPLPKVIYQLINFECCLYFVKLQRVWFNGPRRISCTMFPNIIF</sequence>
<accession>A0ACC1CX66</accession>
<protein>
    <submittedName>
        <fullName evidence="1">Uncharacterized protein</fullName>
    </submittedName>
</protein>
<gene>
    <name evidence="1" type="ORF">K1T71_008249</name>
</gene>
<dbReference type="Proteomes" id="UP000824533">
    <property type="component" value="Linkage Group LG14"/>
</dbReference>
<reference evidence="1 2" key="1">
    <citation type="journal article" date="2021" name="Front. Genet.">
        <title>Chromosome-Level Genome Assembly Reveals Significant Gene Expansion in the Toll and IMD Signaling Pathways of Dendrolimus kikuchii.</title>
        <authorList>
            <person name="Zhou J."/>
            <person name="Wu P."/>
            <person name="Xiong Z."/>
            <person name="Liu N."/>
            <person name="Zhao N."/>
            <person name="Ji M."/>
            <person name="Qiu Y."/>
            <person name="Yang B."/>
        </authorList>
    </citation>
    <scope>NUCLEOTIDE SEQUENCE [LARGE SCALE GENOMIC DNA]</scope>
    <source>
        <strain evidence="1">Ann1</strain>
    </source>
</reference>
<organism evidence="1 2">
    <name type="scientific">Dendrolimus kikuchii</name>
    <dbReference type="NCBI Taxonomy" id="765133"/>
    <lineage>
        <taxon>Eukaryota</taxon>
        <taxon>Metazoa</taxon>
        <taxon>Ecdysozoa</taxon>
        <taxon>Arthropoda</taxon>
        <taxon>Hexapoda</taxon>
        <taxon>Insecta</taxon>
        <taxon>Pterygota</taxon>
        <taxon>Neoptera</taxon>
        <taxon>Endopterygota</taxon>
        <taxon>Lepidoptera</taxon>
        <taxon>Glossata</taxon>
        <taxon>Ditrysia</taxon>
        <taxon>Bombycoidea</taxon>
        <taxon>Lasiocampidae</taxon>
        <taxon>Dendrolimus</taxon>
    </lineage>
</organism>
<dbReference type="EMBL" id="CM034400">
    <property type="protein sequence ID" value="KAJ0176075.1"/>
    <property type="molecule type" value="Genomic_DNA"/>
</dbReference>
<evidence type="ECO:0000313" key="1">
    <source>
        <dbReference type="EMBL" id="KAJ0176075.1"/>
    </source>
</evidence>